<keyword evidence="1 3" id="KW-0996">Nickel insertion</keyword>
<dbReference type="EMBL" id="BMZE01000001">
    <property type="protein sequence ID" value="GHA16103.1"/>
    <property type="molecule type" value="Genomic_DNA"/>
</dbReference>
<sequence length="220" mass="23249">MISASGLQRLLAWLSPAFPIGGFAWSAGLETAIADGHVFDAATTSEWIASSLHAGSLRVDAVLLAEAHRQSHDRAALADTADWCLALTAARERREETLAMGNAFIRAASAWDTTAVHHLPEECPYPVAIGAIAASQAVPLDAALVAHATSTVQSQISVAVRLVPIGQSDGLTILAGLEPEILRLSTWATNATLADIGTMSYAADIAQMRHETQTTRIFRS</sequence>
<dbReference type="InterPro" id="IPR038277">
    <property type="entry name" value="UreF_sf"/>
</dbReference>
<dbReference type="InterPro" id="IPR002639">
    <property type="entry name" value="UreF"/>
</dbReference>
<name>A0A918RYL2_9HYPH</name>
<keyword evidence="5" id="KW-1185">Reference proteome</keyword>
<dbReference type="GO" id="GO:0016151">
    <property type="term" value="F:nickel cation binding"/>
    <property type="evidence" value="ECO:0007669"/>
    <property type="project" value="UniProtKB-UniRule"/>
</dbReference>
<dbReference type="Gene3D" id="1.10.4190.10">
    <property type="entry name" value="Urease accessory protein UreF"/>
    <property type="match status" value="1"/>
</dbReference>
<comment type="function">
    <text evidence="3">Required for maturation of urease via the functional incorporation of the urease nickel metallocenter.</text>
</comment>
<gene>
    <name evidence="3 4" type="primary">ureF</name>
    <name evidence="4" type="ORF">GCM10007989_08920</name>
</gene>
<evidence type="ECO:0000256" key="3">
    <source>
        <dbReference type="HAMAP-Rule" id="MF_01385"/>
    </source>
</evidence>
<dbReference type="RefSeq" id="WP_189423787.1">
    <property type="nucleotide sequence ID" value="NZ_BMZE01000001.1"/>
</dbReference>
<comment type="caution">
    <text evidence="4">The sequence shown here is derived from an EMBL/GenBank/DDBJ whole genome shotgun (WGS) entry which is preliminary data.</text>
</comment>
<dbReference type="PANTHER" id="PTHR33620:SF1">
    <property type="entry name" value="UREASE ACCESSORY PROTEIN F"/>
    <property type="match status" value="1"/>
</dbReference>
<comment type="subcellular location">
    <subcellularLocation>
        <location evidence="3">Cytoplasm</location>
    </subcellularLocation>
</comment>
<dbReference type="PIRSF" id="PIRSF009467">
    <property type="entry name" value="Ureas_acces_UreF"/>
    <property type="match status" value="1"/>
</dbReference>
<dbReference type="AlphaFoldDB" id="A0A918RYL2"/>
<dbReference type="PANTHER" id="PTHR33620">
    <property type="entry name" value="UREASE ACCESSORY PROTEIN F"/>
    <property type="match status" value="1"/>
</dbReference>
<evidence type="ECO:0000256" key="2">
    <source>
        <dbReference type="ARBA" id="ARBA00023186"/>
    </source>
</evidence>
<keyword evidence="2 3" id="KW-0143">Chaperone</keyword>
<evidence type="ECO:0000313" key="4">
    <source>
        <dbReference type="EMBL" id="GHA16103.1"/>
    </source>
</evidence>
<comment type="similarity">
    <text evidence="3">Belongs to the UreF family.</text>
</comment>
<protein>
    <recommendedName>
        <fullName evidence="3">Urease accessory protein UreF</fullName>
    </recommendedName>
</protein>
<proteinExistence type="inferred from homology"/>
<dbReference type="GO" id="GO:0005737">
    <property type="term" value="C:cytoplasm"/>
    <property type="evidence" value="ECO:0007669"/>
    <property type="project" value="UniProtKB-SubCell"/>
</dbReference>
<comment type="subunit">
    <text evidence="3">UreD, UreF and UreG form a complex that acts as a GTP-hydrolysis-dependent molecular chaperone, activating the urease apoprotein by helping to assemble the nickel containing metallocenter of UreC. The UreE protein probably delivers the nickel.</text>
</comment>
<dbReference type="Proteomes" id="UP000646579">
    <property type="component" value="Unassembled WGS sequence"/>
</dbReference>
<keyword evidence="3" id="KW-0963">Cytoplasm</keyword>
<reference evidence="4" key="2">
    <citation type="submission" date="2020-09" db="EMBL/GenBank/DDBJ databases">
        <authorList>
            <person name="Sun Q."/>
            <person name="Kim S."/>
        </authorList>
    </citation>
    <scope>NUCLEOTIDE SEQUENCE</scope>
    <source>
        <strain evidence="4">KCTC 32437</strain>
    </source>
</reference>
<organism evidence="4 5">
    <name type="scientific">Devosia pacifica</name>
    <dbReference type="NCBI Taxonomy" id="1335967"/>
    <lineage>
        <taxon>Bacteria</taxon>
        <taxon>Pseudomonadati</taxon>
        <taxon>Pseudomonadota</taxon>
        <taxon>Alphaproteobacteria</taxon>
        <taxon>Hyphomicrobiales</taxon>
        <taxon>Devosiaceae</taxon>
        <taxon>Devosia</taxon>
    </lineage>
</organism>
<reference evidence="4" key="1">
    <citation type="journal article" date="2014" name="Int. J. Syst. Evol. Microbiol.">
        <title>Complete genome sequence of Corynebacterium casei LMG S-19264T (=DSM 44701T), isolated from a smear-ripened cheese.</title>
        <authorList>
            <consortium name="US DOE Joint Genome Institute (JGI-PGF)"/>
            <person name="Walter F."/>
            <person name="Albersmeier A."/>
            <person name="Kalinowski J."/>
            <person name="Ruckert C."/>
        </authorList>
    </citation>
    <scope>NUCLEOTIDE SEQUENCE</scope>
    <source>
        <strain evidence="4">KCTC 32437</strain>
    </source>
</reference>
<accession>A0A918RYL2</accession>
<evidence type="ECO:0000313" key="5">
    <source>
        <dbReference type="Proteomes" id="UP000646579"/>
    </source>
</evidence>
<dbReference type="HAMAP" id="MF_01385">
    <property type="entry name" value="UreF"/>
    <property type="match status" value="1"/>
</dbReference>
<dbReference type="Pfam" id="PF01730">
    <property type="entry name" value="UreF"/>
    <property type="match status" value="1"/>
</dbReference>
<evidence type="ECO:0000256" key="1">
    <source>
        <dbReference type="ARBA" id="ARBA00022988"/>
    </source>
</evidence>